<dbReference type="RefSeq" id="WP_009056691.1">
    <property type="nucleotide sequence ID" value="NZ_AJYA01000046.1"/>
</dbReference>
<comment type="caution">
    <text evidence="1">The sequence shown here is derived from an EMBL/GenBank/DDBJ whole genome shotgun (WGS) entry which is preliminary data.</text>
</comment>
<dbReference type="EMBL" id="AJYA01000046">
    <property type="protein sequence ID" value="EIM74307.1"/>
    <property type="molecule type" value="Genomic_DNA"/>
</dbReference>
<evidence type="ECO:0008006" key="3">
    <source>
        <dbReference type="Google" id="ProtNLM"/>
    </source>
</evidence>
<keyword evidence="2" id="KW-1185">Reference proteome</keyword>
<evidence type="ECO:0000313" key="2">
    <source>
        <dbReference type="Proteomes" id="UP000005551"/>
    </source>
</evidence>
<dbReference type="Proteomes" id="UP000005551">
    <property type="component" value="Unassembled WGS sequence"/>
</dbReference>
<name>I5BXK5_9BACT</name>
<dbReference type="Pfam" id="PF14595">
    <property type="entry name" value="Thioredoxin_9"/>
    <property type="match status" value="1"/>
</dbReference>
<gene>
    <name evidence="1" type="ORF">A3SI_16370</name>
</gene>
<dbReference type="OrthoDB" id="6120799at2"/>
<dbReference type="STRING" id="1189621.A3SI_16370"/>
<dbReference type="PATRIC" id="fig|1189621.3.peg.3399"/>
<proteinExistence type="predicted"/>
<accession>I5BXK5</accession>
<sequence length="207" mass="22989">MQTSTPALPSELLTGPTYTYGTYRSLVDELLAKGQTTGENHSEAMLHYTRMNQQRMKRWDKTALVPETLERLLGGLKQPQRWIVLTEAWCGDAAQSIPFLAKMAEVSASISLDLVLRDQNSALMAAFLTNGAQSIPKLIACDVATGEVCFTWGPRPAVLQEKVIAYKANPAGQTQEEFIASIHRWYTDNKNQAIAAEFEVLLKPFTL</sequence>
<organism evidence="1 2">
    <name type="scientific">Nitritalea halalkaliphila LW7</name>
    <dbReference type="NCBI Taxonomy" id="1189621"/>
    <lineage>
        <taxon>Bacteria</taxon>
        <taxon>Pseudomonadati</taxon>
        <taxon>Bacteroidota</taxon>
        <taxon>Cytophagia</taxon>
        <taxon>Cytophagales</taxon>
        <taxon>Cyclobacteriaceae</taxon>
        <taxon>Nitritalea</taxon>
    </lineage>
</organism>
<protein>
    <recommendedName>
        <fullName evidence="3">Thioredoxin</fullName>
    </recommendedName>
</protein>
<evidence type="ECO:0000313" key="1">
    <source>
        <dbReference type="EMBL" id="EIM74307.1"/>
    </source>
</evidence>
<reference evidence="1 2" key="1">
    <citation type="submission" date="2012-05" db="EMBL/GenBank/DDBJ databases">
        <title>Genome sequence of Nitritalea halalkaliphila LW7.</title>
        <authorList>
            <person name="Jangir P.K."/>
            <person name="Singh A."/>
            <person name="Shivaji S."/>
            <person name="Sharma R."/>
        </authorList>
    </citation>
    <scope>NUCLEOTIDE SEQUENCE [LARGE SCALE GENOMIC DNA]</scope>
    <source>
        <strain evidence="1 2">LW7</strain>
    </source>
</reference>
<dbReference type="AlphaFoldDB" id="I5BXK5"/>
<dbReference type="Gene3D" id="3.40.30.10">
    <property type="entry name" value="Glutaredoxin"/>
    <property type="match status" value="1"/>
</dbReference>